<sequence>MDPFNKKKFITSKGGFTIDKRKDFLLSEIDEVALKDMNKFLESKNGEEKNY</sequence>
<dbReference type="Proteomes" id="UP001291930">
    <property type="component" value="Unassembled WGS sequence"/>
</dbReference>
<protein>
    <submittedName>
        <fullName evidence="1">Uncharacterized protein</fullName>
    </submittedName>
</protein>
<organism evidence="1 2">
    <name type="scientific">Bacillus bingmayongensis</name>
    <dbReference type="NCBI Taxonomy" id="1150157"/>
    <lineage>
        <taxon>Bacteria</taxon>
        <taxon>Bacillati</taxon>
        <taxon>Bacillota</taxon>
        <taxon>Bacilli</taxon>
        <taxon>Bacillales</taxon>
        <taxon>Bacillaceae</taxon>
        <taxon>Bacillus</taxon>
    </lineage>
</organism>
<dbReference type="RefSeq" id="WP_017151749.1">
    <property type="nucleotide sequence ID" value="NZ_JAIKLI010000247.1"/>
</dbReference>
<keyword evidence="2" id="KW-1185">Reference proteome</keyword>
<name>A0ABU5K123_9BACI</name>
<accession>A0ABU5K123</accession>
<evidence type="ECO:0000313" key="1">
    <source>
        <dbReference type="EMBL" id="MDZ5609370.1"/>
    </source>
</evidence>
<evidence type="ECO:0000313" key="2">
    <source>
        <dbReference type="Proteomes" id="UP001291930"/>
    </source>
</evidence>
<comment type="caution">
    <text evidence="1">The sequence shown here is derived from an EMBL/GenBank/DDBJ whole genome shotgun (WGS) entry which is preliminary data.</text>
</comment>
<dbReference type="EMBL" id="JAXOVW010000060">
    <property type="protein sequence ID" value="MDZ5609370.1"/>
    <property type="molecule type" value="Genomic_DNA"/>
</dbReference>
<gene>
    <name evidence="1" type="ORF">U2I54_20450</name>
</gene>
<proteinExistence type="predicted"/>
<reference evidence="2" key="1">
    <citation type="submission" date="2023-11" db="EMBL/GenBank/DDBJ databases">
        <title>Genome Sequence of Bacillus pseudomycoides stain BUPM19.</title>
        <authorList>
            <person name="Farhat A."/>
        </authorList>
    </citation>
    <scope>NUCLEOTIDE SEQUENCE [LARGE SCALE GENOMIC DNA]</scope>
    <source>
        <strain evidence="2">BUPM19</strain>
    </source>
</reference>